<keyword evidence="1" id="KW-0418">Kinase</keyword>
<evidence type="ECO:0000313" key="2">
    <source>
        <dbReference type="Proteomes" id="UP000005387"/>
    </source>
</evidence>
<dbReference type="eggNOG" id="ENOG5030Q54">
    <property type="taxonomic scope" value="Bacteria"/>
</dbReference>
<sequence length="134" mass="15227">MDMFLIKTPSDAISVRQRGRDIARKVGFGAVDQTRIAFTISEMALQLADSPAQGHMVIKAITRNKQELGIEVRLFDHATDANRWNPEWMNKWVDDLEVKHDDTRGTVITFRRWLPPSYGYERQAGPSVLAAGEE</sequence>
<protein>
    <submittedName>
        <fullName evidence="1">Putative anti-sigma regulatory factor, serine/threonine protein kinase</fullName>
    </submittedName>
</protein>
<dbReference type="OrthoDB" id="9799195at2"/>
<organism evidence="1 2">
    <name type="scientific">Paenibacillus curdlanolyticus YK9</name>
    <dbReference type="NCBI Taxonomy" id="717606"/>
    <lineage>
        <taxon>Bacteria</taxon>
        <taxon>Bacillati</taxon>
        <taxon>Bacillota</taxon>
        <taxon>Bacilli</taxon>
        <taxon>Bacillales</taxon>
        <taxon>Paenibacillaceae</taxon>
        <taxon>Paenibacillus</taxon>
    </lineage>
</organism>
<dbReference type="Proteomes" id="UP000005387">
    <property type="component" value="Unassembled WGS sequence"/>
</dbReference>
<dbReference type="AlphaFoldDB" id="E0I6J5"/>
<accession>E0I6J5</accession>
<evidence type="ECO:0000313" key="1">
    <source>
        <dbReference type="EMBL" id="EFM11661.1"/>
    </source>
</evidence>
<dbReference type="GO" id="GO:0004674">
    <property type="term" value="F:protein serine/threonine kinase activity"/>
    <property type="evidence" value="ECO:0007669"/>
    <property type="project" value="UniProtKB-KW"/>
</dbReference>
<gene>
    <name evidence="1" type="ORF">PaecuDRAFT_1267</name>
</gene>
<keyword evidence="1" id="KW-0808">Transferase</keyword>
<proteinExistence type="predicted"/>
<dbReference type="STRING" id="717606.PaecuDRAFT_1267"/>
<keyword evidence="2" id="KW-1185">Reference proteome</keyword>
<name>E0I6J5_9BACL</name>
<dbReference type="EMBL" id="AEDD01000003">
    <property type="protein sequence ID" value="EFM11661.1"/>
    <property type="molecule type" value="Genomic_DNA"/>
</dbReference>
<reference evidence="1 2" key="1">
    <citation type="submission" date="2010-07" db="EMBL/GenBank/DDBJ databases">
        <title>The draft genome of Paenibacillus curdlanolyticus YK9.</title>
        <authorList>
            <consortium name="US DOE Joint Genome Institute (JGI-PGF)"/>
            <person name="Lucas S."/>
            <person name="Copeland A."/>
            <person name="Lapidus A."/>
            <person name="Cheng J.-F."/>
            <person name="Bruce D."/>
            <person name="Goodwin L."/>
            <person name="Pitluck S."/>
            <person name="Land M.L."/>
            <person name="Hauser L."/>
            <person name="Chang Y.-J."/>
            <person name="Jeffries C."/>
            <person name="Anderson I.J."/>
            <person name="Johnson E."/>
            <person name="Loganathan U."/>
            <person name="Mulhopadhyay B."/>
            <person name="Kyrpides N."/>
            <person name="Woyke T.J."/>
        </authorList>
    </citation>
    <scope>NUCLEOTIDE SEQUENCE [LARGE SCALE GENOMIC DNA]</scope>
    <source>
        <strain evidence="1 2">YK9</strain>
    </source>
</reference>
<keyword evidence="1" id="KW-0723">Serine/threonine-protein kinase</keyword>
<dbReference type="RefSeq" id="WP_006037282.1">
    <property type="nucleotide sequence ID" value="NZ_AEDD01000003.1"/>
</dbReference>